<proteinExistence type="inferred from homology"/>
<dbReference type="InterPro" id="IPR007157">
    <property type="entry name" value="PspA_VIPP1"/>
</dbReference>
<dbReference type="PANTHER" id="PTHR31088">
    <property type="entry name" value="MEMBRANE-ASSOCIATED PROTEIN VIPP1, CHLOROPLASTIC"/>
    <property type="match status" value="1"/>
</dbReference>
<evidence type="ECO:0000256" key="3">
    <source>
        <dbReference type="SAM" id="MobiDB-lite"/>
    </source>
</evidence>
<sequence>MSVWKKLFTAIKGGATEAAESVADNQALRILDQEIRDAKEELRRSDNALVGIIAKRKLSAQKVAGFESSIAEYEGHARAAMEKGQQDLALECATRVAALRNEQDAENTYLQQFTQSEKSLKTNIAQAKDKLRQLEQQVDVVKANESVQRAQAAVSNTNLGANAKMHTAVESLERIKNRQQERQAQFEAATELEQEQSGSSLDKKLSQAGITGSQSASAEDELARILGKK</sequence>
<keyword evidence="5" id="KW-1185">Reference proteome</keyword>
<dbReference type="Pfam" id="PF04012">
    <property type="entry name" value="PspA_IM30"/>
    <property type="match status" value="1"/>
</dbReference>
<feature type="compositionally biased region" description="Polar residues" evidence="3">
    <location>
        <begin position="208"/>
        <end position="217"/>
    </location>
</feature>
<comment type="caution">
    <text evidence="4">The sequence shown here is derived from an EMBL/GenBank/DDBJ whole genome shotgun (WGS) entry which is preliminary data.</text>
</comment>
<accession>A0A1E5CE82</accession>
<evidence type="ECO:0000256" key="2">
    <source>
        <dbReference type="SAM" id="Coils"/>
    </source>
</evidence>
<dbReference type="AlphaFoldDB" id="A0A1E5CE82"/>
<feature type="coiled-coil region" evidence="2">
    <location>
        <begin position="110"/>
        <end position="144"/>
    </location>
</feature>
<protein>
    <submittedName>
        <fullName evidence="4">Phage shock protein A</fullName>
    </submittedName>
</protein>
<dbReference type="EMBL" id="AJWN02000014">
    <property type="protein sequence ID" value="OEE63820.1"/>
    <property type="molecule type" value="Genomic_DNA"/>
</dbReference>
<organism evidence="4 5">
    <name type="scientific">Enterovibrio norvegicus FF-454</name>
    <dbReference type="NCBI Taxonomy" id="1185651"/>
    <lineage>
        <taxon>Bacteria</taxon>
        <taxon>Pseudomonadati</taxon>
        <taxon>Pseudomonadota</taxon>
        <taxon>Gammaproteobacteria</taxon>
        <taxon>Vibrionales</taxon>
        <taxon>Vibrionaceae</taxon>
        <taxon>Enterovibrio</taxon>
    </lineage>
</organism>
<evidence type="ECO:0000313" key="5">
    <source>
        <dbReference type="Proteomes" id="UP000095039"/>
    </source>
</evidence>
<dbReference type="Proteomes" id="UP000095039">
    <property type="component" value="Unassembled WGS sequence"/>
</dbReference>
<reference evidence="4 5" key="1">
    <citation type="journal article" date="2012" name="Science">
        <title>Ecological populations of bacteria act as socially cohesive units of antibiotic production and resistance.</title>
        <authorList>
            <person name="Cordero O.X."/>
            <person name="Wildschutte H."/>
            <person name="Kirkup B."/>
            <person name="Proehl S."/>
            <person name="Ngo L."/>
            <person name="Hussain F."/>
            <person name="Le Roux F."/>
            <person name="Mincer T."/>
            <person name="Polz M.F."/>
        </authorList>
    </citation>
    <scope>NUCLEOTIDE SEQUENCE [LARGE SCALE GENOMIC DNA]</scope>
    <source>
        <strain evidence="4 5">FF-454</strain>
    </source>
</reference>
<gene>
    <name evidence="4" type="ORF">A1OK_18600</name>
</gene>
<dbReference type="RefSeq" id="WP_016958098.1">
    <property type="nucleotide sequence ID" value="NZ_AJWN02000014.1"/>
</dbReference>
<dbReference type="PANTHER" id="PTHR31088:SF9">
    <property type="entry name" value="PHAGE SHOCK PROTEIN A"/>
    <property type="match status" value="1"/>
</dbReference>
<name>A0A1E5CE82_9GAMM</name>
<feature type="region of interest" description="Disordered" evidence="3">
    <location>
        <begin position="180"/>
        <end position="229"/>
    </location>
</feature>
<comment type="similarity">
    <text evidence="1">Belongs to the PspA/Vipp/IM30 family.</text>
</comment>
<keyword evidence="2" id="KW-0175">Coiled coil</keyword>
<evidence type="ECO:0000256" key="1">
    <source>
        <dbReference type="ARBA" id="ARBA00043985"/>
    </source>
</evidence>
<evidence type="ECO:0000313" key="4">
    <source>
        <dbReference type="EMBL" id="OEE63820.1"/>
    </source>
</evidence>